<evidence type="ECO:0000256" key="1">
    <source>
        <dbReference type="SAM" id="Phobius"/>
    </source>
</evidence>
<dbReference type="AlphaFoldDB" id="A0A3P3QXI4"/>
<feature type="transmembrane region" description="Helical" evidence="1">
    <location>
        <begin position="224"/>
        <end position="242"/>
    </location>
</feature>
<evidence type="ECO:0000313" key="2">
    <source>
        <dbReference type="EMBL" id="RRJ25033.1"/>
    </source>
</evidence>
<keyword evidence="3" id="KW-1185">Reference proteome</keyword>
<proteinExistence type="predicted"/>
<keyword evidence="1" id="KW-0812">Transmembrane</keyword>
<evidence type="ECO:0000313" key="3">
    <source>
        <dbReference type="Proteomes" id="UP000272490"/>
    </source>
</evidence>
<accession>A0A3P3QXI4</accession>
<feature type="transmembrane region" description="Helical" evidence="1">
    <location>
        <begin position="12"/>
        <end position="33"/>
    </location>
</feature>
<dbReference type="Proteomes" id="UP000272490">
    <property type="component" value="Unassembled WGS sequence"/>
</dbReference>
<keyword evidence="1" id="KW-0472">Membrane</keyword>
<evidence type="ECO:0008006" key="4">
    <source>
        <dbReference type="Google" id="ProtNLM"/>
    </source>
</evidence>
<dbReference type="OrthoDB" id="9793966at2"/>
<protein>
    <recommendedName>
        <fullName evidence="4">Type II secretion system protein GspF domain-containing protein</fullName>
    </recommendedName>
</protein>
<gene>
    <name evidence="2" type="ORF">EHV10_08935</name>
</gene>
<comment type="caution">
    <text evidence="2">The sequence shown here is derived from an EMBL/GenBank/DDBJ whole genome shotgun (WGS) entry which is preliminary data.</text>
</comment>
<feature type="transmembrane region" description="Helical" evidence="1">
    <location>
        <begin position="385"/>
        <end position="408"/>
    </location>
</feature>
<keyword evidence="1" id="KW-1133">Transmembrane helix</keyword>
<reference evidence="2 3" key="1">
    <citation type="submission" date="2018-11" db="EMBL/GenBank/DDBJ databases">
        <title>Genome sequencing of Lachnoanaerobaculum sp. KCOM 2030 (= ChDC B114).</title>
        <authorList>
            <person name="Kook J.-K."/>
            <person name="Park S.-N."/>
            <person name="Lim Y.K."/>
        </authorList>
    </citation>
    <scope>NUCLEOTIDE SEQUENCE [LARGE SCALE GENOMIC DNA]</scope>
    <source>
        <strain evidence="2 3">KCOM 2030</strain>
    </source>
</reference>
<sequence length="409" mass="47327">MKKYLRIIFLKNLKCWLIIIASFVIFGICNSFLKVNTVEDNYINRPGVDEYDTEIEIEVEGLLDKPQRIEIPITKRTYSKDEAKEAIKKGLEEILLTLPGENSSLQNITTDLNLTNEISDLGLSVKWDFGESELIDILGNVHNENLKENINLDIEVDLSYETYEESYIIPITVCPKILSNDERLLKGLIDKIAIVDKESIQKDGYTLPDTYDGKSLIYHYGEAFNFNIIPIMGTVIAILLYLQEKEKERRSTEKRKRELMKDYPDIVSKLIVFIGAGLSVRQSWESIVIDYENECKENNERRYAYEEMVKALAKLKTGIYENTVYKDFGRSCALRQYMKLASLLEQNRRNGLANLHSLLSMESQSAWDERINLARREGEELNTKLLLPLFMMLLIVMMIIIVPALLIFY</sequence>
<dbReference type="RefSeq" id="WP_007594733.1">
    <property type="nucleotide sequence ID" value="NZ_RRCO01000004.1"/>
</dbReference>
<name>A0A3P3QXI4_9FIRM</name>
<organism evidence="2 3">
    <name type="scientific">Lachnoanaerobaculum gingivalis</name>
    <dbReference type="NCBI Taxonomy" id="2490855"/>
    <lineage>
        <taxon>Bacteria</taxon>
        <taxon>Bacillati</taxon>
        <taxon>Bacillota</taxon>
        <taxon>Clostridia</taxon>
        <taxon>Lachnospirales</taxon>
        <taxon>Lachnospiraceae</taxon>
        <taxon>Lachnoanaerobaculum</taxon>
    </lineage>
</organism>
<dbReference type="EMBL" id="RRCO01000004">
    <property type="protein sequence ID" value="RRJ25033.1"/>
    <property type="molecule type" value="Genomic_DNA"/>
</dbReference>